<gene>
    <name evidence="1" type="ORF">H3H32_26485</name>
</gene>
<reference evidence="1 2" key="1">
    <citation type="submission" date="2020-07" db="EMBL/GenBank/DDBJ databases">
        <title>Spirosoma foliorum sp. nov., isolated from the leaves on the Nejang mountain Korea, Republic of.</title>
        <authorList>
            <person name="Ho H."/>
            <person name="Lee Y.-J."/>
            <person name="Nurcahyanto D.-A."/>
            <person name="Kim S.-G."/>
        </authorList>
    </citation>
    <scope>NUCLEOTIDE SEQUENCE [LARGE SCALE GENOMIC DNA]</scope>
    <source>
        <strain evidence="1 2">PL0136</strain>
    </source>
</reference>
<dbReference type="Proteomes" id="UP000515369">
    <property type="component" value="Chromosome"/>
</dbReference>
<accession>A0A7G5GRI7</accession>
<dbReference type="EMBL" id="CP059732">
    <property type="protein sequence ID" value="QMW01479.1"/>
    <property type="molecule type" value="Genomic_DNA"/>
</dbReference>
<dbReference type="AlphaFoldDB" id="A0A7G5GRI7"/>
<evidence type="ECO:0000313" key="1">
    <source>
        <dbReference type="EMBL" id="QMW01479.1"/>
    </source>
</evidence>
<name>A0A7G5GRI7_9BACT</name>
<protein>
    <submittedName>
        <fullName evidence="1">Uncharacterized protein</fullName>
    </submittedName>
</protein>
<sequence>MRWLADDLVGFVNGTFLGSVDRACQLSPIVRHGAYPSFLRGKNDLRLRGADTAYRALSAAIINNTRKEI</sequence>
<proteinExistence type="predicted"/>
<organism evidence="1 2">
    <name type="scientific">Spirosoma foliorum</name>
    <dbReference type="NCBI Taxonomy" id="2710596"/>
    <lineage>
        <taxon>Bacteria</taxon>
        <taxon>Pseudomonadati</taxon>
        <taxon>Bacteroidota</taxon>
        <taxon>Cytophagia</taxon>
        <taxon>Cytophagales</taxon>
        <taxon>Cytophagaceae</taxon>
        <taxon>Spirosoma</taxon>
    </lineage>
</organism>
<evidence type="ECO:0000313" key="2">
    <source>
        <dbReference type="Proteomes" id="UP000515369"/>
    </source>
</evidence>
<dbReference type="KEGG" id="sfol:H3H32_26485"/>
<keyword evidence="2" id="KW-1185">Reference proteome</keyword>
<dbReference type="RefSeq" id="WP_182458761.1">
    <property type="nucleotide sequence ID" value="NZ_CP059732.1"/>
</dbReference>